<dbReference type="STRING" id="857566.A0A1E3PH23"/>
<proteinExistence type="predicted"/>
<accession>A0A1E3PH23</accession>
<evidence type="ECO:0000256" key="1">
    <source>
        <dbReference type="SAM" id="Phobius"/>
    </source>
</evidence>
<feature type="transmembrane region" description="Helical" evidence="1">
    <location>
        <begin position="172"/>
        <end position="193"/>
    </location>
</feature>
<dbReference type="Pfam" id="PF12400">
    <property type="entry name" value="STIMATE"/>
    <property type="match status" value="1"/>
</dbReference>
<feature type="transmembrane region" description="Helical" evidence="1">
    <location>
        <begin position="121"/>
        <end position="142"/>
    </location>
</feature>
<evidence type="ECO:0000313" key="3">
    <source>
        <dbReference type="Proteomes" id="UP000095009"/>
    </source>
</evidence>
<evidence type="ECO:0008006" key="4">
    <source>
        <dbReference type="Google" id="ProtNLM"/>
    </source>
</evidence>
<dbReference type="InterPro" id="IPR022127">
    <property type="entry name" value="STIMATE/YPL162C"/>
</dbReference>
<gene>
    <name evidence="2" type="ORF">NADFUDRAFT_47317</name>
</gene>
<protein>
    <recommendedName>
        <fullName evidence="4">Vacuolar membrane protein</fullName>
    </recommendedName>
</protein>
<dbReference type="OrthoDB" id="431202at2759"/>
<dbReference type="EMBL" id="KV454411">
    <property type="protein sequence ID" value="ODQ64715.1"/>
    <property type="molecule type" value="Genomic_DNA"/>
</dbReference>
<feature type="transmembrane region" description="Helical" evidence="1">
    <location>
        <begin position="213"/>
        <end position="234"/>
    </location>
</feature>
<keyword evidence="1" id="KW-1133">Transmembrane helix</keyword>
<dbReference type="Proteomes" id="UP000095009">
    <property type="component" value="Unassembled WGS sequence"/>
</dbReference>
<organism evidence="2 3">
    <name type="scientific">Nadsonia fulvescens var. elongata DSM 6958</name>
    <dbReference type="NCBI Taxonomy" id="857566"/>
    <lineage>
        <taxon>Eukaryota</taxon>
        <taxon>Fungi</taxon>
        <taxon>Dikarya</taxon>
        <taxon>Ascomycota</taxon>
        <taxon>Saccharomycotina</taxon>
        <taxon>Dipodascomycetes</taxon>
        <taxon>Dipodascales</taxon>
        <taxon>Dipodascales incertae sedis</taxon>
        <taxon>Nadsonia</taxon>
    </lineage>
</organism>
<dbReference type="PANTHER" id="PTHR31735:SF1">
    <property type="entry name" value="VACUOLAR MEMBRANE PROTEIN YPL162C"/>
    <property type="match status" value="1"/>
</dbReference>
<keyword evidence="1" id="KW-0472">Membrane</keyword>
<dbReference type="AlphaFoldDB" id="A0A1E3PH23"/>
<name>A0A1E3PH23_9ASCO</name>
<keyword evidence="3" id="KW-1185">Reference proteome</keyword>
<dbReference type="PANTHER" id="PTHR31735">
    <property type="entry name" value="VACUOLAR MEMBRANE PROTEIN YPL162C"/>
    <property type="match status" value="1"/>
</dbReference>
<sequence>MDTILQALYSSSFEYLLRTNPRRGRHLPPSSDLDDGGSCQLLGPFALLVQASMGLIAVSTLVIKRHREHPPRPWKIWFFDVSKQVMGAGTLHMVNLLLSIISSNNNKDLPDSSDNPCDWYFLNILWDTTLGIPLLWFFLYWIQHFANSLKIQGIISGQYGYPPKWSAYFKQAALFLFAMILMKIVIYIVFQYLPWLDDVAKYLLSWTYFNPHLQIGFVVFVFPMIMNTLQYYLVDTIIKSPEYNTQKVYVHTHHTTLPTASNTHDGTINGPHSIQPFKHIFARTVSYGTIDPDDTEAGQFVSTLDPIINDPDEEVEEYAPGYPFLGVFEAAKRTLTGI</sequence>
<feature type="transmembrane region" description="Helical" evidence="1">
    <location>
        <begin position="84"/>
        <end position="101"/>
    </location>
</feature>
<dbReference type="GO" id="GO:0016020">
    <property type="term" value="C:membrane"/>
    <property type="evidence" value="ECO:0007669"/>
    <property type="project" value="TreeGrafter"/>
</dbReference>
<keyword evidence="1" id="KW-0812">Transmembrane</keyword>
<reference evidence="2 3" key="1">
    <citation type="journal article" date="2016" name="Proc. Natl. Acad. Sci. U.S.A.">
        <title>Comparative genomics of biotechnologically important yeasts.</title>
        <authorList>
            <person name="Riley R."/>
            <person name="Haridas S."/>
            <person name="Wolfe K.H."/>
            <person name="Lopes M.R."/>
            <person name="Hittinger C.T."/>
            <person name="Goeker M."/>
            <person name="Salamov A.A."/>
            <person name="Wisecaver J.H."/>
            <person name="Long T.M."/>
            <person name="Calvey C.H."/>
            <person name="Aerts A.L."/>
            <person name="Barry K.W."/>
            <person name="Choi C."/>
            <person name="Clum A."/>
            <person name="Coughlan A.Y."/>
            <person name="Deshpande S."/>
            <person name="Douglass A.P."/>
            <person name="Hanson S.J."/>
            <person name="Klenk H.-P."/>
            <person name="LaButti K.M."/>
            <person name="Lapidus A."/>
            <person name="Lindquist E.A."/>
            <person name="Lipzen A.M."/>
            <person name="Meier-Kolthoff J.P."/>
            <person name="Ohm R.A."/>
            <person name="Otillar R.P."/>
            <person name="Pangilinan J.L."/>
            <person name="Peng Y."/>
            <person name="Rokas A."/>
            <person name="Rosa C.A."/>
            <person name="Scheuner C."/>
            <person name="Sibirny A.A."/>
            <person name="Slot J.C."/>
            <person name="Stielow J.B."/>
            <person name="Sun H."/>
            <person name="Kurtzman C.P."/>
            <person name="Blackwell M."/>
            <person name="Grigoriev I.V."/>
            <person name="Jeffries T.W."/>
        </authorList>
    </citation>
    <scope>NUCLEOTIDE SEQUENCE [LARGE SCALE GENOMIC DNA]</scope>
    <source>
        <strain evidence="2 3">DSM 6958</strain>
    </source>
</reference>
<feature type="transmembrane region" description="Helical" evidence="1">
    <location>
        <begin position="41"/>
        <end position="63"/>
    </location>
</feature>
<evidence type="ECO:0000313" key="2">
    <source>
        <dbReference type="EMBL" id="ODQ64715.1"/>
    </source>
</evidence>